<sequence length="314" mass="34154">MGFKSVSSKERHSAPYRPDEKLARYGPGALATVKTMSICAKRMDGSLPLAHHFLLIDVWKIEKGASTFRNRCILAERTKVDRKFEIVVKEIDRDEEDERREDGTVKHAVDLTGNHEPIKIKVNELVDTLKQCVAKDYTLTKHNCWKFTHDGFSALILKITEISGDISTELKVKLDKALAEMPSLCLPNDAAPFVKSALCCFGVGIPVFGLGAYALPLMAGGMLGAKGVAFALSVEGLRAMAMKTLLTTNTTGVVLKAGIRFGLFLCQPGALSTALAGLSLTAGVCLVAVGAYKLTRAIQYGLARRRSRRRAVNT</sequence>
<dbReference type="EMBL" id="CM026429">
    <property type="protein sequence ID" value="KAG0564654.1"/>
    <property type="molecule type" value="Genomic_DNA"/>
</dbReference>
<comment type="caution">
    <text evidence="3">The sequence shown here is derived from an EMBL/GenBank/DDBJ whole genome shotgun (WGS) entry which is preliminary data.</text>
</comment>
<keyword evidence="2" id="KW-1133">Transmembrane helix</keyword>
<evidence type="ECO:0000313" key="4">
    <source>
        <dbReference type="Proteomes" id="UP000822688"/>
    </source>
</evidence>
<organism evidence="3 4">
    <name type="scientific">Ceratodon purpureus</name>
    <name type="common">Fire moss</name>
    <name type="synonym">Dicranum purpureum</name>
    <dbReference type="NCBI Taxonomy" id="3225"/>
    <lineage>
        <taxon>Eukaryota</taxon>
        <taxon>Viridiplantae</taxon>
        <taxon>Streptophyta</taxon>
        <taxon>Embryophyta</taxon>
        <taxon>Bryophyta</taxon>
        <taxon>Bryophytina</taxon>
        <taxon>Bryopsida</taxon>
        <taxon>Dicranidae</taxon>
        <taxon>Pseudoditrichales</taxon>
        <taxon>Ditrichaceae</taxon>
        <taxon>Ceratodon</taxon>
    </lineage>
</organism>
<feature type="region of interest" description="Disordered" evidence="1">
    <location>
        <begin position="1"/>
        <end position="20"/>
    </location>
</feature>
<name>A0A8T0H2U0_CERPU</name>
<feature type="transmembrane region" description="Helical" evidence="2">
    <location>
        <begin position="274"/>
        <end position="295"/>
    </location>
</feature>
<gene>
    <name evidence="3" type="ORF">KC19_8G128600</name>
</gene>
<evidence type="ECO:0000256" key="2">
    <source>
        <dbReference type="SAM" id="Phobius"/>
    </source>
</evidence>
<reference evidence="3" key="1">
    <citation type="submission" date="2020-06" db="EMBL/GenBank/DDBJ databases">
        <title>WGS assembly of Ceratodon purpureus strain R40.</title>
        <authorList>
            <person name="Carey S.B."/>
            <person name="Jenkins J."/>
            <person name="Shu S."/>
            <person name="Lovell J.T."/>
            <person name="Sreedasyam A."/>
            <person name="Maumus F."/>
            <person name="Tiley G.P."/>
            <person name="Fernandez-Pozo N."/>
            <person name="Barry K."/>
            <person name="Chen C."/>
            <person name="Wang M."/>
            <person name="Lipzen A."/>
            <person name="Daum C."/>
            <person name="Saski C.A."/>
            <person name="Payton A.C."/>
            <person name="Mcbreen J.C."/>
            <person name="Conrad R.E."/>
            <person name="Kollar L.M."/>
            <person name="Olsson S."/>
            <person name="Huttunen S."/>
            <person name="Landis J.B."/>
            <person name="Wickett N.J."/>
            <person name="Johnson M.G."/>
            <person name="Rensing S.A."/>
            <person name="Grimwood J."/>
            <person name="Schmutz J."/>
            <person name="Mcdaniel S.F."/>
        </authorList>
    </citation>
    <scope>NUCLEOTIDE SEQUENCE</scope>
    <source>
        <strain evidence="3">R40</strain>
    </source>
</reference>
<protein>
    <submittedName>
        <fullName evidence="3">Uncharacterized protein</fullName>
    </submittedName>
</protein>
<evidence type="ECO:0000256" key="1">
    <source>
        <dbReference type="SAM" id="MobiDB-lite"/>
    </source>
</evidence>
<keyword evidence="2" id="KW-0812">Transmembrane</keyword>
<dbReference type="Proteomes" id="UP000822688">
    <property type="component" value="Chromosome 8"/>
</dbReference>
<accession>A0A8T0H2U0</accession>
<feature type="compositionally biased region" description="Basic and acidic residues" evidence="1">
    <location>
        <begin position="7"/>
        <end position="20"/>
    </location>
</feature>
<dbReference type="AlphaFoldDB" id="A0A8T0H2U0"/>
<evidence type="ECO:0000313" key="3">
    <source>
        <dbReference type="EMBL" id="KAG0564654.1"/>
    </source>
</evidence>
<keyword evidence="2" id="KW-0472">Membrane</keyword>
<keyword evidence="4" id="KW-1185">Reference proteome</keyword>
<proteinExistence type="predicted"/>